<evidence type="ECO:0000256" key="1">
    <source>
        <dbReference type="SAM" id="Phobius"/>
    </source>
</evidence>
<accession>A0A1M6HRE9</accession>
<organism evidence="4 5">
    <name type="scientific">Bacteroides stercorirosoris</name>
    <dbReference type="NCBI Taxonomy" id="871324"/>
    <lineage>
        <taxon>Bacteria</taxon>
        <taxon>Pseudomonadati</taxon>
        <taxon>Bacteroidota</taxon>
        <taxon>Bacteroidia</taxon>
        <taxon>Bacteroidales</taxon>
        <taxon>Bacteroidaceae</taxon>
        <taxon>Bacteroides</taxon>
    </lineage>
</organism>
<feature type="domain" description="Protein FecR C-terminal" evidence="3">
    <location>
        <begin position="258"/>
        <end position="327"/>
    </location>
</feature>
<dbReference type="PANTHER" id="PTHR30273">
    <property type="entry name" value="PERIPLASMIC SIGNAL SENSOR AND SIGMA FACTOR ACTIVATOR FECR-RELATED"/>
    <property type="match status" value="1"/>
</dbReference>
<dbReference type="PIRSF" id="PIRSF018266">
    <property type="entry name" value="FecR"/>
    <property type="match status" value="1"/>
</dbReference>
<dbReference type="GO" id="GO:0016989">
    <property type="term" value="F:sigma factor antagonist activity"/>
    <property type="evidence" value="ECO:0007669"/>
    <property type="project" value="TreeGrafter"/>
</dbReference>
<evidence type="ECO:0000259" key="2">
    <source>
        <dbReference type="Pfam" id="PF04773"/>
    </source>
</evidence>
<reference evidence="5" key="1">
    <citation type="submission" date="2016-11" db="EMBL/GenBank/DDBJ databases">
        <authorList>
            <person name="Varghese N."/>
            <person name="Submissions S."/>
        </authorList>
    </citation>
    <scope>NUCLEOTIDE SEQUENCE [LARGE SCALE GENOMIC DNA]</scope>
    <source>
        <strain evidence="5">DSM 26884</strain>
    </source>
</reference>
<dbReference type="Proteomes" id="UP000184192">
    <property type="component" value="Unassembled WGS sequence"/>
</dbReference>
<dbReference type="Gene3D" id="2.60.120.1440">
    <property type="match status" value="1"/>
</dbReference>
<keyword evidence="1" id="KW-0472">Membrane</keyword>
<dbReference type="eggNOG" id="COG3712">
    <property type="taxonomic scope" value="Bacteria"/>
</dbReference>
<keyword evidence="1" id="KW-1133">Transmembrane helix</keyword>
<feature type="domain" description="FecR protein" evidence="2">
    <location>
        <begin position="124"/>
        <end position="216"/>
    </location>
</feature>
<dbReference type="Pfam" id="PF04773">
    <property type="entry name" value="FecR"/>
    <property type="match status" value="1"/>
</dbReference>
<dbReference type="Gene3D" id="3.55.50.30">
    <property type="match status" value="1"/>
</dbReference>
<name>A0A1M6HRE9_9BACE</name>
<evidence type="ECO:0000313" key="4">
    <source>
        <dbReference type="EMBL" id="SHJ24759.1"/>
    </source>
</evidence>
<evidence type="ECO:0000259" key="3">
    <source>
        <dbReference type="Pfam" id="PF16344"/>
    </source>
</evidence>
<dbReference type="PANTHER" id="PTHR30273:SF2">
    <property type="entry name" value="PROTEIN FECR"/>
    <property type="match status" value="1"/>
</dbReference>
<sequence>MKAEKQIQILAIRYFEGQISRADEERLFKFIQESEENYSQFKAWEHEWLLSSETDDRTEHEWERLQVKMRTRETIVPMLPSSKFTFWRKTAAVAAIVVLTAGTTLGIWNTISYLQPETYLTLEAPYGEKSKMTLPDGTVIWLNAGSKLQYSNKFNTGDRRVKLDGEGYFEVTKHNGKQFTVETMAYDVVVKGTKFDVSAYSDDEFVTTTLLEGSVELLRGEQTVKMRPGESVRLDLLSGRFIRNRVNASQSKAWSENKLEFDHITLKELVVKLSRQYDVKIRLESEQLGNKTFHFSLRNQETISEVMEALQKIIPITVERKKEYIYIRE</sequence>
<dbReference type="InterPro" id="IPR012373">
    <property type="entry name" value="Ferrdict_sens_TM"/>
</dbReference>
<dbReference type="Pfam" id="PF16344">
    <property type="entry name" value="FecR_C"/>
    <property type="match status" value="1"/>
</dbReference>
<keyword evidence="1" id="KW-0812">Transmembrane</keyword>
<dbReference type="InterPro" id="IPR006860">
    <property type="entry name" value="FecR"/>
</dbReference>
<dbReference type="RefSeq" id="WP_073314109.1">
    <property type="nucleotide sequence ID" value="NZ_FQZN01000019.1"/>
</dbReference>
<feature type="transmembrane region" description="Helical" evidence="1">
    <location>
        <begin position="91"/>
        <end position="111"/>
    </location>
</feature>
<dbReference type="AlphaFoldDB" id="A0A1M6HRE9"/>
<gene>
    <name evidence="4" type="ORF">SAMN05444350_11950</name>
</gene>
<proteinExistence type="predicted"/>
<dbReference type="InterPro" id="IPR032508">
    <property type="entry name" value="FecR_C"/>
</dbReference>
<keyword evidence="5" id="KW-1185">Reference proteome</keyword>
<dbReference type="EMBL" id="FQZN01000019">
    <property type="protein sequence ID" value="SHJ24759.1"/>
    <property type="molecule type" value="Genomic_DNA"/>
</dbReference>
<protein>
    <submittedName>
        <fullName evidence="4">FecR family protein</fullName>
    </submittedName>
</protein>
<evidence type="ECO:0000313" key="5">
    <source>
        <dbReference type="Proteomes" id="UP000184192"/>
    </source>
</evidence>
<dbReference type="GeneID" id="92713147"/>